<accession>A0ABS6NB33</accession>
<sequence>MTPREAFLTVHAGIPRQGPGTPEDVLWALERLGISGEVSVCDAGCGPGADCLTLATALPEARIEGVEALPHLAEEARARLSHLPHVRIRQKDMEALSGPYDLIWCAGALYFLGVTEGLRRWCDALAPGGAVAFSEPVLLPGEVPQIVRDFWAEYPAITDLDGIVARIEAAGYAVVDHRLIVGAGWEAYYTPMKAHIAALRAQDPGPDLIAALDAAAHEIAQWEAAPDHIAYALMLVRPA</sequence>
<proteinExistence type="predicted"/>
<dbReference type="CDD" id="cd02440">
    <property type="entry name" value="AdoMet_MTases"/>
    <property type="match status" value="1"/>
</dbReference>
<dbReference type="InterPro" id="IPR041698">
    <property type="entry name" value="Methyltransf_25"/>
</dbReference>
<evidence type="ECO:0000256" key="2">
    <source>
        <dbReference type="ARBA" id="ARBA00022679"/>
    </source>
</evidence>
<dbReference type="PANTHER" id="PTHR43861">
    <property type="entry name" value="TRANS-ACONITATE 2-METHYLTRANSFERASE-RELATED"/>
    <property type="match status" value="1"/>
</dbReference>
<evidence type="ECO:0000313" key="4">
    <source>
        <dbReference type="EMBL" id="MBV2361231.1"/>
    </source>
</evidence>
<gene>
    <name evidence="4" type="ORF">KUH32_15815</name>
</gene>
<dbReference type="GO" id="GO:0008168">
    <property type="term" value="F:methyltransferase activity"/>
    <property type="evidence" value="ECO:0007669"/>
    <property type="project" value="UniProtKB-KW"/>
</dbReference>
<keyword evidence="2" id="KW-0808">Transferase</keyword>
<name>A0ABS6NB33_9RHOB</name>
<comment type="caution">
    <text evidence="4">The sequence shown here is derived from an EMBL/GenBank/DDBJ whole genome shotgun (WGS) entry which is preliminary data.</text>
</comment>
<dbReference type="GO" id="GO:0032259">
    <property type="term" value="P:methylation"/>
    <property type="evidence" value="ECO:0007669"/>
    <property type="project" value="UniProtKB-KW"/>
</dbReference>
<organism evidence="4 5">
    <name type="scientific">Thalassococcus arenae</name>
    <dbReference type="NCBI Taxonomy" id="2851652"/>
    <lineage>
        <taxon>Bacteria</taxon>
        <taxon>Pseudomonadati</taxon>
        <taxon>Pseudomonadota</taxon>
        <taxon>Alphaproteobacteria</taxon>
        <taxon>Rhodobacterales</taxon>
        <taxon>Roseobacteraceae</taxon>
        <taxon>Thalassococcus</taxon>
    </lineage>
</organism>
<dbReference type="RefSeq" id="WP_217779560.1">
    <property type="nucleotide sequence ID" value="NZ_JAHRWL010000002.1"/>
</dbReference>
<dbReference type="Pfam" id="PF13649">
    <property type="entry name" value="Methyltransf_25"/>
    <property type="match status" value="1"/>
</dbReference>
<evidence type="ECO:0000259" key="3">
    <source>
        <dbReference type="Pfam" id="PF13649"/>
    </source>
</evidence>
<evidence type="ECO:0000256" key="1">
    <source>
        <dbReference type="ARBA" id="ARBA00022603"/>
    </source>
</evidence>
<protein>
    <submittedName>
        <fullName evidence="4">Class I SAM-dependent methyltransferase</fullName>
    </submittedName>
</protein>
<dbReference type="Proteomes" id="UP001166293">
    <property type="component" value="Unassembled WGS sequence"/>
</dbReference>
<feature type="domain" description="Methyltransferase" evidence="3">
    <location>
        <begin position="40"/>
        <end position="129"/>
    </location>
</feature>
<keyword evidence="1 4" id="KW-0489">Methyltransferase</keyword>
<dbReference type="EMBL" id="JAHRWL010000002">
    <property type="protein sequence ID" value="MBV2361231.1"/>
    <property type="molecule type" value="Genomic_DNA"/>
</dbReference>
<evidence type="ECO:0000313" key="5">
    <source>
        <dbReference type="Proteomes" id="UP001166293"/>
    </source>
</evidence>
<reference evidence="4" key="1">
    <citation type="submission" date="2021-06" db="EMBL/GenBank/DDBJ databases">
        <title>Thalassococcus sp. CAU 1522 isolated from sea sand, Republic of Korea.</title>
        <authorList>
            <person name="Kim W."/>
        </authorList>
    </citation>
    <scope>NUCLEOTIDE SEQUENCE</scope>
    <source>
        <strain evidence="4">CAU 1522</strain>
    </source>
</reference>
<dbReference type="PANTHER" id="PTHR43861:SF1">
    <property type="entry name" value="TRANS-ACONITATE 2-METHYLTRANSFERASE"/>
    <property type="match status" value="1"/>
</dbReference>
<keyword evidence="5" id="KW-1185">Reference proteome</keyword>